<accession>A0A150XQY6</accession>
<dbReference type="InterPro" id="IPR029063">
    <property type="entry name" value="SAM-dependent_MTases_sf"/>
</dbReference>
<dbReference type="SUPFAM" id="SSF53335">
    <property type="entry name" value="S-adenosyl-L-methionine-dependent methyltransferases"/>
    <property type="match status" value="1"/>
</dbReference>
<evidence type="ECO:0008006" key="3">
    <source>
        <dbReference type="Google" id="ProtNLM"/>
    </source>
</evidence>
<dbReference type="Proteomes" id="UP000075615">
    <property type="component" value="Unassembled WGS sequence"/>
</dbReference>
<gene>
    <name evidence="1" type="ORF">AWN68_16490</name>
</gene>
<dbReference type="STRING" id="296218.AWN68_16490"/>
<dbReference type="EMBL" id="LRDB01000006">
    <property type="protein sequence ID" value="KYG81136.1"/>
    <property type="molecule type" value="Genomic_DNA"/>
</dbReference>
<dbReference type="PANTHER" id="PTHR43861">
    <property type="entry name" value="TRANS-ACONITATE 2-METHYLTRANSFERASE-RELATED"/>
    <property type="match status" value="1"/>
</dbReference>
<name>A0A150XQY6_9BACT</name>
<comment type="caution">
    <text evidence="1">The sequence shown here is derived from an EMBL/GenBank/DDBJ whole genome shotgun (WGS) entry which is preliminary data.</text>
</comment>
<dbReference type="CDD" id="cd02440">
    <property type="entry name" value="AdoMet_MTases"/>
    <property type="match status" value="1"/>
</dbReference>
<reference evidence="1 2" key="1">
    <citation type="submission" date="2016-01" db="EMBL/GenBank/DDBJ databases">
        <title>Genome sequencing of Roseivirga echinicomitans KMM 6058.</title>
        <authorList>
            <person name="Selvaratnam C."/>
            <person name="Thevarajoo S."/>
            <person name="Goh K.M."/>
            <person name="Ee R."/>
            <person name="Chan K.-G."/>
            <person name="Chong C.S."/>
        </authorList>
    </citation>
    <scope>NUCLEOTIDE SEQUENCE [LARGE SCALE GENOMIC DNA]</scope>
    <source>
        <strain evidence="1 2">KMM 6058</strain>
    </source>
</reference>
<dbReference type="AlphaFoldDB" id="A0A150XQY6"/>
<dbReference type="Gene3D" id="3.40.50.150">
    <property type="entry name" value="Vaccinia Virus protein VP39"/>
    <property type="match status" value="1"/>
</dbReference>
<dbReference type="Pfam" id="PF13489">
    <property type="entry name" value="Methyltransf_23"/>
    <property type="match status" value="1"/>
</dbReference>
<dbReference type="RefSeq" id="WP_068413454.1">
    <property type="nucleotide sequence ID" value="NZ_LRDB01000006.1"/>
</dbReference>
<dbReference type="OrthoDB" id="3896938at2"/>
<organism evidence="1 2">
    <name type="scientific">Roseivirga echinicomitans</name>
    <dbReference type="NCBI Taxonomy" id="296218"/>
    <lineage>
        <taxon>Bacteria</taxon>
        <taxon>Pseudomonadati</taxon>
        <taxon>Bacteroidota</taxon>
        <taxon>Cytophagia</taxon>
        <taxon>Cytophagales</taxon>
        <taxon>Roseivirgaceae</taxon>
        <taxon>Roseivirga</taxon>
    </lineage>
</organism>
<keyword evidence="2" id="KW-1185">Reference proteome</keyword>
<protein>
    <recommendedName>
        <fullName evidence="3">Methyltransferase</fullName>
    </recommendedName>
</protein>
<sequence>MKREIKLGKLPFYWRMTDKPNSPVNPVPDFVDFSFEFNEDYQLIIQKRNDQTWGYLETIYKEDYNVGYLQEGHDLAISYGGDFLEFIEQSIDKLNPSTKRISEVGAGGCYILGKLKEKGFDVAAIDPSPIAIQAGAELGIEVIEDFYPTSNEMPKTDMIIHYDVLEHVLEPSAFIKEHAKDLNTGGLIAFAVPDCTRYIDSGDMSMILHEHLNYFDQESLRNVVESAGFEVLSIRPADFGGVLYCVAKVSETKDWTAKKGTSKFEKFDKNLHTLKNKVVDLINLGLQENNTLGCYIPLRAMPYLAIADIGSNNNIRFFDDNAGIYNQYFDGFEIKVENFQDVVDEPVTHMVIMSAAFGQKIKNKIIDKIGKDKMVIYCLDDFII</sequence>
<evidence type="ECO:0000313" key="2">
    <source>
        <dbReference type="Proteomes" id="UP000075615"/>
    </source>
</evidence>
<evidence type="ECO:0000313" key="1">
    <source>
        <dbReference type="EMBL" id="KYG81136.1"/>
    </source>
</evidence>
<proteinExistence type="predicted"/>
<dbReference type="PANTHER" id="PTHR43861:SF6">
    <property type="entry name" value="METHYLTRANSFERASE TYPE 11"/>
    <property type="match status" value="1"/>
</dbReference>